<dbReference type="InterPro" id="IPR057240">
    <property type="entry name" value="ParB_dimer_C"/>
</dbReference>
<dbReference type="RefSeq" id="WP_221028769.1">
    <property type="nucleotide sequence ID" value="NZ_CP139781.1"/>
</dbReference>
<evidence type="ECO:0000313" key="6">
    <source>
        <dbReference type="Proteomes" id="UP000738431"/>
    </source>
</evidence>
<dbReference type="CDD" id="cd16393">
    <property type="entry name" value="SPO0J_N"/>
    <property type="match status" value="1"/>
</dbReference>
<dbReference type="Proteomes" id="UP000738431">
    <property type="component" value="Chromosome"/>
</dbReference>
<keyword evidence="6" id="KW-1185">Reference proteome</keyword>
<dbReference type="InterPro" id="IPR003115">
    <property type="entry name" value="ParB_N"/>
</dbReference>
<dbReference type="InterPro" id="IPR050336">
    <property type="entry name" value="Chromosome_partition/occlusion"/>
</dbReference>
<dbReference type="SUPFAM" id="SSF110849">
    <property type="entry name" value="ParB/Sulfiredoxin"/>
    <property type="match status" value="1"/>
</dbReference>
<keyword evidence="3" id="KW-0238">DNA-binding</keyword>
<dbReference type="Pfam" id="PF02195">
    <property type="entry name" value="ParB_N"/>
    <property type="match status" value="1"/>
</dbReference>
<accession>A0ABZ1C9Y1</accession>
<evidence type="ECO:0000256" key="1">
    <source>
        <dbReference type="ARBA" id="ARBA00006295"/>
    </source>
</evidence>
<evidence type="ECO:0000259" key="4">
    <source>
        <dbReference type="SMART" id="SM00470"/>
    </source>
</evidence>
<organism evidence="5 6">
    <name type="scientific">Actomonas aquatica</name>
    <dbReference type="NCBI Taxonomy" id="2866162"/>
    <lineage>
        <taxon>Bacteria</taxon>
        <taxon>Pseudomonadati</taxon>
        <taxon>Verrucomicrobiota</taxon>
        <taxon>Opitutia</taxon>
        <taxon>Opitutales</taxon>
        <taxon>Opitutaceae</taxon>
        <taxon>Actomonas</taxon>
    </lineage>
</organism>
<sequence length="324" mass="34227">MASSKSRLGRGLGGLIAAAAPAKSPTAQAAAKAVGNLKDGKGGKAAAAAATTEPPATPGFEEIAVTHIEPSPYQARREIQAEHLNELAESIKSEGLLQPIVVRKIKDKQFELIAGERRWRAYQVLKLKTIPARVVEASNASAAALGLIENLQREGLNPIEEAYGYASLIRDFDLTQEQASDRVGKSRASVANTLRLLSLDAELQGYVAKSILSFGHAKVLLGIEAPAERAILARRVIEDGLSVRATEKLVQDKKSGSASSSKKAAKKGGTAAEVAAINGIEKKLTSHLGARVALKHTPKKGQIVIQYAGNDDLARILEKLGVEA</sequence>
<proteinExistence type="inferred from homology"/>
<dbReference type="InterPro" id="IPR041468">
    <property type="entry name" value="HTH_ParB/Spo0J"/>
</dbReference>
<evidence type="ECO:0000313" key="5">
    <source>
        <dbReference type="EMBL" id="WRQ88202.1"/>
    </source>
</evidence>
<dbReference type="Pfam" id="PF23552">
    <property type="entry name" value="ParB_C"/>
    <property type="match status" value="1"/>
</dbReference>
<dbReference type="InterPro" id="IPR036086">
    <property type="entry name" value="ParB/Sulfiredoxin_sf"/>
</dbReference>
<dbReference type="SUPFAM" id="SSF109709">
    <property type="entry name" value="KorB DNA-binding domain-like"/>
    <property type="match status" value="1"/>
</dbReference>
<evidence type="ECO:0000256" key="3">
    <source>
        <dbReference type="ARBA" id="ARBA00023125"/>
    </source>
</evidence>
<dbReference type="NCBIfam" id="TIGR00180">
    <property type="entry name" value="parB_part"/>
    <property type="match status" value="1"/>
</dbReference>
<protein>
    <submittedName>
        <fullName evidence="5">ParB/RepB/Spo0J family partition protein</fullName>
    </submittedName>
</protein>
<keyword evidence="2" id="KW-0159">Chromosome partition</keyword>
<name>A0ABZ1C9Y1_9BACT</name>
<reference evidence="5 6" key="1">
    <citation type="submission" date="2023-12" db="EMBL/GenBank/DDBJ databases">
        <title>Description of an unclassified Opitutus bacterium of Verrucomicrobiota.</title>
        <authorList>
            <person name="Zhang D.-F."/>
        </authorList>
    </citation>
    <scope>NUCLEOTIDE SEQUENCE [LARGE SCALE GENOMIC DNA]</scope>
    <source>
        <strain evidence="5 6">WL0086</strain>
    </source>
</reference>
<dbReference type="Gene3D" id="3.90.1530.30">
    <property type="match status" value="1"/>
</dbReference>
<dbReference type="InterPro" id="IPR004437">
    <property type="entry name" value="ParB/RepB/Spo0J"/>
</dbReference>
<feature type="domain" description="ParB-like N-terminal" evidence="4">
    <location>
        <begin position="61"/>
        <end position="151"/>
    </location>
</feature>
<dbReference type="Gene3D" id="1.10.10.2830">
    <property type="match status" value="1"/>
</dbReference>
<dbReference type="Pfam" id="PF17762">
    <property type="entry name" value="HTH_ParB"/>
    <property type="match status" value="1"/>
</dbReference>
<gene>
    <name evidence="5" type="ORF">K1X11_002205</name>
</gene>
<dbReference type="SMART" id="SM00470">
    <property type="entry name" value="ParB"/>
    <property type="match status" value="1"/>
</dbReference>
<dbReference type="EMBL" id="CP139781">
    <property type="protein sequence ID" value="WRQ88202.1"/>
    <property type="molecule type" value="Genomic_DNA"/>
</dbReference>
<dbReference type="PANTHER" id="PTHR33375">
    <property type="entry name" value="CHROMOSOME-PARTITIONING PROTEIN PARB-RELATED"/>
    <property type="match status" value="1"/>
</dbReference>
<comment type="similarity">
    <text evidence="1">Belongs to the ParB family.</text>
</comment>
<dbReference type="PANTHER" id="PTHR33375:SF1">
    <property type="entry name" value="CHROMOSOME-PARTITIONING PROTEIN PARB-RELATED"/>
    <property type="match status" value="1"/>
</dbReference>
<evidence type="ECO:0000256" key="2">
    <source>
        <dbReference type="ARBA" id="ARBA00022829"/>
    </source>
</evidence>